<proteinExistence type="predicted"/>
<accession>A0ACB8G235</accession>
<gene>
    <name evidence="1" type="ORF">K3G42_012090</name>
</gene>
<dbReference type="Proteomes" id="UP000827872">
    <property type="component" value="Linkage Group LG02"/>
</dbReference>
<name>A0ACB8G235_9SAUR</name>
<dbReference type="EMBL" id="CM037615">
    <property type="protein sequence ID" value="KAH8013138.1"/>
    <property type="molecule type" value="Genomic_DNA"/>
</dbReference>
<protein>
    <submittedName>
        <fullName evidence="1">Uncharacterized protein</fullName>
    </submittedName>
</protein>
<evidence type="ECO:0000313" key="1">
    <source>
        <dbReference type="EMBL" id="KAH8013138.1"/>
    </source>
</evidence>
<organism evidence="1 2">
    <name type="scientific">Sphaerodactylus townsendi</name>
    <dbReference type="NCBI Taxonomy" id="933632"/>
    <lineage>
        <taxon>Eukaryota</taxon>
        <taxon>Metazoa</taxon>
        <taxon>Chordata</taxon>
        <taxon>Craniata</taxon>
        <taxon>Vertebrata</taxon>
        <taxon>Euteleostomi</taxon>
        <taxon>Lepidosauria</taxon>
        <taxon>Squamata</taxon>
        <taxon>Bifurcata</taxon>
        <taxon>Gekkota</taxon>
        <taxon>Sphaerodactylidae</taxon>
        <taxon>Sphaerodactylus</taxon>
    </lineage>
</organism>
<keyword evidence="2" id="KW-1185">Reference proteome</keyword>
<evidence type="ECO:0000313" key="2">
    <source>
        <dbReference type="Proteomes" id="UP000827872"/>
    </source>
</evidence>
<reference evidence="1" key="1">
    <citation type="submission" date="2021-08" db="EMBL/GenBank/DDBJ databases">
        <title>The first chromosome-level gecko genome reveals the dynamic sex chromosomes of Neotropical dwarf geckos (Sphaerodactylidae: Sphaerodactylus).</title>
        <authorList>
            <person name="Pinto B.J."/>
            <person name="Keating S.E."/>
            <person name="Gamble T."/>
        </authorList>
    </citation>
    <scope>NUCLEOTIDE SEQUENCE</scope>
    <source>
        <strain evidence="1">TG3544</strain>
    </source>
</reference>
<comment type="caution">
    <text evidence="1">The sequence shown here is derived from an EMBL/GenBank/DDBJ whole genome shotgun (WGS) entry which is preliminary data.</text>
</comment>
<sequence length="84" mass="9096">MLGAEVGVPGIKVKIGIETMLSLDTEGISIDAEMYLDLKCTVVNSVEMEQEGLDGEAFGTEVILRWLTHATTLKPALVYSPIRS</sequence>